<dbReference type="EMBL" id="JAGSOG010000163">
    <property type="protein sequence ID" value="MBR7836817.1"/>
    <property type="molecule type" value="Genomic_DNA"/>
</dbReference>
<evidence type="ECO:0000256" key="4">
    <source>
        <dbReference type="ARBA" id="ARBA00023163"/>
    </source>
</evidence>
<sequence>VLLALPAGHPRAPAADGAVDLRRLADEPWIVGSREDGSAALARRACAIAGFPPRITHAVDDYQLVLRMVAHGLGVALVPQLAADAYRPHPGIILRPVAHTEITRATYAMTHPSLAARPSIDAVLDLLRAPARWLHAGQGEAEISVRP</sequence>
<evidence type="ECO:0000256" key="1">
    <source>
        <dbReference type="ARBA" id="ARBA00009437"/>
    </source>
</evidence>
<keyword evidence="3" id="KW-0238">DNA-binding</keyword>
<feature type="domain" description="LysR substrate-binding" evidence="5">
    <location>
        <begin position="2"/>
        <end position="129"/>
    </location>
</feature>
<dbReference type="GO" id="GO:0003700">
    <property type="term" value="F:DNA-binding transcription factor activity"/>
    <property type="evidence" value="ECO:0007669"/>
    <property type="project" value="TreeGrafter"/>
</dbReference>
<dbReference type="InterPro" id="IPR005119">
    <property type="entry name" value="LysR_subst-bd"/>
</dbReference>
<dbReference type="PANTHER" id="PTHR30346:SF29">
    <property type="entry name" value="LYSR SUBSTRATE-BINDING"/>
    <property type="match status" value="1"/>
</dbReference>
<dbReference type="Gene3D" id="3.40.190.10">
    <property type="entry name" value="Periplasmic binding protein-like II"/>
    <property type="match status" value="1"/>
</dbReference>
<dbReference type="Proteomes" id="UP000675781">
    <property type="component" value="Unassembled WGS sequence"/>
</dbReference>
<name>A0A941ISU7_9ACTN</name>
<dbReference type="RefSeq" id="WP_246577014.1">
    <property type="nucleotide sequence ID" value="NZ_JAGSOG010000163.1"/>
</dbReference>
<keyword evidence="2" id="KW-0805">Transcription regulation</keyword>
<dbReference type="GO" id="GO:0003677">
    <property type="term" value="F:DNA binding"/>
    <property type="evidence" value="ECO:0007669"/>
    <property type="project" value="UniProtKB-KW"/>
</dbReference>
<evidence type="ECO:0000313" key="7">
    <source>
        <dbReference type="Proteomes" id="UP000675781"/>
    </source>
</evidence>
<dbReference type="GO" id="GO:0032993">
    <property type="term" value="C:protein-DNA complex"/>
    <property type="evidence" value="ECO:0007669"/>
    <property type="project" value="TreeGrafter"/>
</dbReference>
<evidence type="ECO:0000256" key="2">
    <source>
        <dbReference type="ARBA" id="ARBA00023015"/>
    </source>
</evidence>
<comment type="similarity">
    <text evidence="1">Belongs to the LysR transcriptional regulatory family.</text>
</comment>
<keyword evidence="7" id="KW-1185">Reference proteome</keyword>
<dbReference type="AlphaFoldDB" id="A0A941ISU7"/>
<reference evidence="6" key="1">
    <citation type="submission" date="2021-04" db="EMBL/GenBank/DDBJ databases">
        <title>Genome based classification of Actinospica acidithermotolerans sp. nov., an actinobacterium isolated from an Indonesian hot spring.</title>
        <authorList>
            <person name="Kusuma A.B."/>
            <person name="Putra K.E."/>
            <person name="Nafisah S."/>
            <person name="Loh J."/>
            <person name="Nouioui I."/>
            <person name="Goodfellow M."/>
        </authorList>
    </citation>
    <scope>NUCLEOTIDE SEQUENCE</scope>
    <source>
        <strain evidence="6">CSCA 57</strain>
    </source>
</reference>
<protein>
    <recommendedName>
        <fullName evidence="5">LysR substrate-binding domain-containing protein</fullName>
    </recommendedName>
</protein>
<organism evidence="6 7">
    <name type="scientific">Actinospica durhamensis</name>
    <dbReference type="NCBI Taxonomy" id="1508375"/>
    <lineage>
        <taxon>Bacteria</taxon>
        <taxon>Bacillati</taxon>
        <taxon>Actinomycetota</taxon>
        <taxon>Actinomycetes</taxon>
        <taxon>Catenulisporales</taxon>
        <taxon>Actinospicaceae</taxon>
        <taxon>Actinospica</taxon>
    </lineage>
</organism>
<dbReference type="SUPFAM" id="SSF53850">
    <property type="entry name" value="Periplasmic binding protein-like II"/>
    <property type="match status" value="1"/>
</dbReference>
<keyword evidence="4" id="KW-0804">Transcription</keyword>
<feature type="non-terminal residue" evidence="6">
    <location>
        <position position="1"/>
    </location>
</feature>
<dbReference type="PANTHER" id="PTHR30346">
    <property type="entry name" value="TRANSCRIPTIONAL DUAL REGULATOR HCAR-RELATED"/>
    <property type="match status" value="1"/>
</dbReference>
<accession>A0A941ISU7</accession>
<dbReference type="Pfam" id="PF03466">
    <property type="entry name" value="LysR_substrate"/>
    <property type="match status" value="1"/>
</dbReference>
<comment type="caution">
    <text evidence="6">The sequence shown here is derived from an EMBL/GenBank/DDBJ whole genome shotgun (WGS) entry which is preliminary data.</text>
</comment>
<evidence type="ECO:0000313" key="6">
    <source>
        <dbReference type="EMBL" id="MBR7836817.1"/>
    </source>
</evidence>
<evidence type="ECO:0000259" key="5">
    <source>
        <dbReference type="Pfam" id="PF03466"/>
    </source>
</evidence>
<gene>
    <name evidence="6" type="ORF">KDL01_26285</name>
</gene>
<evidence type="ECO:0000256" key="3">
    <source>
        <dbReference type="ARBA" id="ARBA00023125"/>
    </source>
</evidence>
<proteinExistence type="inferred from homology"/>